<dbReference type="AlphaFoldDB" id="A0A6B0U0K4"/>
<evidence type="ECO:0000313" key="2">
    <source>
        <dbReference type="EMBL" id="MXU83811.1"/>
    </source>
</evidence>
<name>A0A6B0U0K4_IXORI</name>
<evidence type="ECO:0000256" key="1">
    <source>
        <dbReference type="SAM" id="SignalP"/>
    </source>
</evidence>
<accession>A0A6B0U0K4</accession>
<proteinExistence type="predicted"/>
<protein>
    <submittedName>
        <fullName evidence="2">Putative secreted protein</fullName>
    </submittedName>
</protein>
<reference evidence="2" key="1">
    <citation type="submission" date="2019-12" db="EMBL/GenBank/DDBJ databases">
        <title>An insight into the sialome of adult female Ixodes ricinus ticks feeding for 6 days.</title>
        <authorList>
            <person name="Perner J."/>
            <person name="Ribeiro J.M.C."/>
        </authorList>
    </citation>
    <scope>NUCLEOTIDE SEQUENCE</scope>
    <source>
        <strain evidence="2">Semi-engorged</strain>
        <tissue evidence="2">Salivary glands</tissue>
    </source>
</reference>
<feature type="chain" id="PRO_5025394837" evidence="1">
    <location>
        <begin position="20"/>
        <end position="77"/>
    </location>
</feature>
<organism evidence="2">
    <name type="scientific">Ixodes ricinus</name>
    <name type="common">Common tick</name>
    <name type="synonym">Acarus ricinus</name>
    <dbReference type="NCBI Taxonomy" id="34613"/>
    <lineage>
        <taxon>Eukaryota</taxon>
        <taxon>Metazoa</taxon>
        <taxon>Ecdysozoa</taxon>
        <taxon>Arthropoda</taxon>
        <taxon>Chelicerata</taxon>
        <taxon>Arachnida</taxon>
        <taxon>Acari</taxon>
        <taxon>Parasitiformes</taxon>
        <taxon>Ixodida</taxon>
        <taxon>Ixodoidea</taxon>
        <taxon>Ixodidae</taxon>
        <taxon>Ixodinae</taxon>
        <taxon>Ixodes</taxon>
    </lineage>
</organism>
<dbReference type="EMBL" id="GIFC01001728">
    <property type="protein sequence ID" value="MXU83811.1"/>
    <property type="molecule type" value="Transcribed_RNA"/>
</dbReference>
<feature type="signal peptide" evidence="1">
    <location>
        <begin position="1"/>
        <end position="19"/>
    </location>
</feature>
<keyword evidence="1" id="KW-0732">Signal</keyword>
<sequence>MTRNLLAVLALQTFDCCYCCSHASFSSQKSCSFSSRVERRLVLQEVTLYHLVPRLLLANIQNLCHWYSSYVEVYVFF</sequence>